<organism evidence="3 4">
    <name type="scientific">Brassica napus</name>
    <name type="common">Rape</name>
    <dbReference type="NCBI Taxonomy" id="3708"/>
    <lineage>
        <taxon>Eukaryota</taxon>
        <taxon>Viridiplantae</taxon>
        <taxon>Streptophyta</taxon>
        <taxon>Embryophyta</taxon>
        <taxon>Tracheophyta</taxon>
        <taxon>Spermatophyta</taxon>
        <taxon>Magnoliopsida</taxon>
        <taxon>eudicotyledons</taxon>
        <taxon>Gunneridae</taxon>
        <taxon>Pentapetalae</taxon>
        <taxon>rosids</taxon>
        <taxon>malvids</taxon>
        <taxon>Brassicales</taxon>
        <taxon>Brassicaceae</taxon>
        <taxon>Brassiceae</taxon>
        <taxon>Brassica</taxon>
    </lineage>
</organism>
<protein>
    <submittedName>
        <fullName evidence="3">Uncharacterized protein</fullName>
    </submittedName>
</protein>
<dbReference type="EMBL" id="JAGKQM010000016">
    <property type="protein sequence ID" value="KAH0874975.1"/>
    <property type="molecule type" value="Genomic_DNA"/>
</dbReference>
<evidence type="ECO:0000256" key="2">
    <source>
        <dbReference type="SAM" id="Phobius"/>
    </source>
</evidence>
<keyword evidence="2" id="KW-0472">Membrane</keyword>
<feature type="region of interest" description="Disordered" evidence="1">
    <location>
        <begin position="238"/>
        <end position="284"/>
    </location>
</feature>
<dbReference type="Proteomes" id="UP000824890">
    <property type="component" value="Unassembled WGS sequence"/>
</dbReference>
<keyword evidence="2" id="KW-1133">Transmembrane helix</keyword>
<accession>A0ABQ7Z4D1</accession>
<proteinExistence type="predicted"/>
<sequence length="284" mass="32211">MKFGAEEPDLEDRHWFSSTSKAWGQIWLRGRYDFVECSGKIRSMDLVIWVIKGYNLVFSVWKAKVLARFATTWDLSIEASCINFGGMNNWRYDWVIASSIDFGQSCGRRISPLIWDHDNQNTYGVKCSSGNEDWRERYTYGYKKRSLGSSKVSIFLQFVLHFFSVAIALVLFDMMTQGRLMFFTSCSCHISQRVMAVVRKVPELLTAVDGKGTTDVEMAKQHGTRKRLLKPTAGTAVSTKMRMASVRASPRKRTGVKSGMRQGGNSKQMDAKGTSNPKPRLPKP</sequence>
<gene>
    <name evidence="3" type="ORF">HID58_072337</name>
</gene>
<keyword evidence="4" id="KW-1185">Reference proteome</keyword>
<feature type="compositionally biased region" description="Polar residues" evidence="1">
    <location>
        <begin position="263"/>
        <end position="277"/>
    </location>
</feature>
<evidence type="ECO:0000313" key="3">
    <source>
        <dbReference type="EMBL" id="KAH0874975.1"/>
    </source>
</evidence>
<name>A0ABQ7Z4D1_BRANA</name>
<feature type="transmembrane region" description="Helical" evidence="2">
    <location>
        <begin position="154"/>
        <end position="172"/>
    </location>
</feature>
<keyword evidence="2" id="KW-0812">Transmembrane</keyword>
<reference evidence="3 4" key="1">
    <citation type="submission" date="2021-05" db="EMBL/GenBank/DDBJ databases">
        <title>Genome Assembly of Synthetic Allotetraploid Brassica napus Reveals Homoeologous Exchanges between Subgenomes.</title>
        <authorList>
            <person name="Davis J.T."/>
        </authorList>
    </citation>
    <scope>NUCLEOTIDE SEQUENCE [LARGE SCALE GENOMIC DNA]</scope>
    <source>
        <strain evidence="4">cv. Da-Ae</strain>
        <tissue evidence="3">Seedling</tissue>
    </source>
</reference>
<evidence type="ECO:0000256" key="1">
    <source>
        <dbReference type="SAM" id="MobiDB-lite"/>
    </source>
</evidence>
<comment type="caution">
    <text evidence="3">The sequence shown here is derived from an EMBL/GenBank/DDBJ whole genome shotgun (WGS) entry which is preliminary data.</text>
</comment>
<evidence type="ECO:0000313" key="4">
    <source>
        <dbReference type="Proteomes" id="UP000824890"/>
    </source>
</evidence>